<dbReference type="CDD" id="cd07346">
    <property type="entry name" value="ABC_6TM_exporters"/>
    <property type="match status" value="1"/>
</dbReference>
<feature type="transmembrane region" description="Helical" evidence="8">
    <location>
        <begin position="212"/>
        <end position="229"/>
    </location>
</feature>
<dbReference type="Gene3D" id="3.40.50.300">
    <property type="entry name" value="P-loop containing nucleotide triphosphate hydrolases"/>
    <property type="match status" value="1"/>
</dbReference>
<evidence type="ECO:0000259" key="10">
    <source>
        <dbReference type="PROSITE" id="PS50929"/>
    </source>
</evidence>
<dbReference type="InterPro" id="IPR036640">
    <property type="entry name" value="ABC1_TM_sf"/>
</dbReference>
<feature type="domain" description="ABC transporter" evidence="9">
    <location>
        <begin position="395"/>
        <end position="628"/>
    </location>
</feature>
<keyword evidence="5 8" id="KW-1133">Transmembrane helix</keyword>
<evidence type="ECO:0000313" key="11">
    <source>
        <dbReference type="EMBL" id="MCL1047052.1"/>
    </source>
</evidence>
<dbReference type="SUPFAM" id="SSF52540">
    <property type="entry name" value="P-loop containing nucleoside triphosphate hydrolases"/>
    <property type="match status" value="1"/>
</dbReference>
<keyword evidence="4 11" id="KW-0067">ATP-binding</keyword>
<comment type="caution">
    <text evidence="11">The sequence shown here is derived from an EMBL/GenBank/DDBJ whole genome shotgun (WGS) entry which is preliminary data.</text>
</comment>
<feature type="domain" description="ABC transmembrane type-1" evidence="10">
    <location>
        <begin position="57"/>
        <end position="346"/>
    </location>
</feature>
<evidence type="ECO:0000313" key="12">
    <source>
        <dbReference type="Proteomes" id="UP001202134"/>
    </source>
</evidence>
<dbReference type="Pfam" id="PF00005">
    <property type="entry name" value="ABC_tran"/>
    <property type="match status" value="1"/>
</dbReference>
<dbReference type="InterPro" id="IPR039421">
    <property type="entry name" value="Type_1_exporter"/>
</dbReference>
<dbReference type="RefSeq" id="WP_248956568.1">
    <property type="nucleotide sequence ID" value="NZ_JAKIKU010000011.1"/>
</dbReference>
<dbReference type="PROSITE" id="PS00211">
    <property type="entry name" value="ABC_TRANSPORTER_1"/>
    <property type="match status" value="1"/>
</dbReference>
<dbReference type="InterPro" id="IPR003439">
    <property type="entry name" value="ABC_transporter-like_ATP-bd"/>
</dbReference>
<dbReference type="InterPro" id="IPR027417">
    <property type="entry name" value="P-loop_NTPase"/>
</dbReference>
<protein>
    <submittedName>
        <fullName evidence="11">ABC transporter ATP-binding protein/permease</fullName>
    </submittedName>
</protein>
<feature type="transmembrane region" description="Helical" evidence="8">
    <location>
        <begin position="100"/>
        <end position="120"/>
    </location>
</feature>
<feature type="transmembrane region" description="Helical" evidence="8">
    <location>
        <begin position="52"/>
        <end position="73"/>
    </location>
</feature>
<dbReference type="SMART" id="SM00382">
    <property type="entry name" value="AAA"/>
    <property type="match status" value="1"/>
</dbReference>
<dbReference type="PANTHER" id="PTHR24221:SF233">
    <property type="entry name" value="ATP-BINDING_PERMEASE FUSION ABC TRANSPORTER-RELATED"/>
    <property type="match status" value="1"/>
</dbReference>
<evidence type="ECO:0000256" key="7">
    <source>
        <dbReference type="SAM" id="MobiDB-lite"/>
    </source>
</evidence>
<feature type="transmembrane region" description="Helical" evidence="8">
    <location>
        <begin position="313"/>
        <end position="336"/>
    </location>
</feature>
<dbReference type="Proteomes" id="UP001202134">
    <property type="component" value="Unassembled WGS sequence"/>
</dbReference>
<dbReference type="SUPFAM" id="SSF90123">
    <property type="entry name" value="ABC transporter transmembrane region"/>
    <property type="match status" value="1"/>
</dbReference>
<feature type="region of interest" description="Disordered" evidence="7">
    <location>
        <begin position="1"/>
        <end position="26"/>
    </location>
</feature>
<keyword evidence="6 8" id="KW-0472">Membrane</keyword>
<comment type="subcellular location">
    <subcellularLocation>
        <location evidence="1">Cell membrane</location>
        <topology evidence="1">Multi-pass membrane protein</topology>
    </subcellularLocation>
</comment>
<evidence type="ECO:0000256" key="5">
    <source>
        <dbReference type="ARBA" id="ARBA00022989"/>
    </source>
</evidence>
<dbReference type="EMBL" id="JAKIKU010000011">
    <property type="protein sequence ID" value="MCL1047052.1"/>
    <property type="molecule type" value="Genomic_DNA"/>
</dbReference>
<dbReference type="GO" id="GO:0005524">
    <property type="term" value="F:ATP binding"/>
    <property type="evidence" value="ECO:0007669"/>
    <property type="project" value="UniProtKB-KW"/>
</dbReference>
<evidence type="ECO:0000259" key="9">
    <source>
        <dbReference type="PROSITE" id="PS50893"/>
    </source>
</evidence>
<dbReference type="PROSITE" id="PS50893">
    <property type="entry name" value="ABC_TRANSPORTER_2"/>
    <property type="match status" value="1"/>
</dbReference>
<dbReference type="PROSITE" id="PS50929">
    <property type="entry name" value="ABC_TM1F"/>
    <property type="match status" value="1"/>
</dbReference>
<reference evidence="11 12" key="1">
    <citation type="submission" date="2022-01" db="EMBL/GenBank/DDBJ databases">
        <title>Whole genome-based taxonomy of the Shewanellaceae.</title>
        <authorList>
            <person name="Martin-Rodriguez A.J."/>
        </authorList>
    </citation>
    <scope>NUCLEOTIDE SEQUENCE [LARGE SCALE GENOMIC DNA]</scope>
    <source>
        <strain evidence="11 12">DSM 24955</strain>
    </source>
</reference>
<dbReference type="PANTHER" id="PTHR24221">
    <property type="entry name" value="ATP-BINDING CASSETTE SUB-FAMILY B"/>
    <property type="match status" value="1"/>
</dbReference>
<sequence length="630" mass="70804">MAQQHSQTSSKTEAKTQSDLQSETQQDAQDTVQSRLNWSWLKHKIVTHKRQLIQANLIAVLATLLSLPIPMLMPLLVDEVLLGQTGWLLNNLQPVLPEAWHLPGVYISIVLVAVIVLRLLTMLTQVVQAREFTKIAKRISLAIRQRMLLQLPQIKMSAFDKYGSAGLASRCITDVDTVERFVSDTLSRLIISVLTIVAIASVLLWLNWQLGLMIILLNPLVIYFSSRFAEHVKSLRRKENAATEAFQQALVDTVDATRELRLAQQEKHYYQKVFGLATDLSQHAIANQWKTDALNKLSFTTFLLGFECFRAMAIFMVLVSDLTVGQIFAVFSYLWYLMGPIQELLNIQYARFGAQASMERLNHLLELDVELEVEPLQEKPILSKSALEQTSAISIDFNAVSFGFEQQPNLFQQLNLNLKANESIALLAMSGGGKSTLINLLLGFYTPHSGQIMINGEDIHDYGINRFRQQVGYVPQHPKLIAGTLRDNLTFGIEMTDEQLWQALAHAELSDTVSQWQDKLDTDLGRSNTRLSGGQMQRLAIARMWLSQPQVVILDEATSALDAATEAKILSNLKAFLQQRTAIIIAHRLNNLRLADRIFVLDDGKITQSGTEQSLKAQPGLFKQLYVDAS</sequence>
<dbReference type="InterPro" id="IPR017871">
    <property type="entry name" value="ABC_transporter-like_CS"/>
</dbReference>
<organism evidence="11 12">
    <name type="scientific">Shewanella electrodiphila</name>
    <dbReference type="NCBI Taxonomy" id="934143"/>
    <lineage>
        <taxon>Bacteria</taxon>
        <taxon>Pseudomonadati</taxon>
        <taxon>Pseudomonadota</taxon>
        <taxon>Gammaproteobacteria</taxon>
        <taxon>Alteromonadales</taxon>
        <taxon>Shewanellaceae</taxon>
        <taxon>Shewanella</taxon>
    </lineage>
</organism>
<dbReference type="InterPro" id="IPR003593">
    <property type="entry name" value="AAA+_ATPase"/>
</dbReference>
<dbReference type="Pfam" id="PF00664">
    <property type="entry name" value="ABC_membrane"/>
    <property type="match status" value="1"/>
</dbReference>
<gene>
    <name evidence="11" type="ORF">L2737_17275</name>
</gene>
<evidence type="ECO:0000256" key="4">
    <source>
        <dbReference type="ARBA" id="ARBA00022840"/>
    </source>
</evidence>
<evidence type="ECO:0000256" key="8">
    <source>
        <dbReference type="SAM" id="Phobius"/>
    </source>
</evidence>
<keyword evidence="12" id="KW-1185">Reference proteome</keyword>
<proteinExistence type="predicted"/>
<evidence type="ECO:0000256" key="2">
    <source>
        <dbReference type="ARBA" id="ARBA00022692"/>
    </source>
</evidence>
<evidence type="ECO:0000256" key="3">
    <source>
        <dbReference type="ARBA" id="ARBA00022741"/>
    </source>
</evidence>
<name>A0ABT0KT73_9GAMM</name>
<dbReference type="InterPro" id="IPR011527">
    <property type="entry name" value="ABC1_TM_dom"/>
</dbReference>
<accession>A0ABT0KT73</accession>
<feature type="transmembrane region" description="Helical" evidence="8">
    <location>
        <begin position="189"/>
        <end position="206"/>
    </location>
</feature>
<keyword evidence="2 8" id="KW-0812">Transmembrane</keyword>
<evidence type="ECO:0000256" key="6">
    <source>
        <dbReference type="ARBA" id="ARBA00023136"/>
    </source>
</evidence>
<keyword evidence="3" id="KW-0547">Nucleotide-binding</keyword>
<dbReference type="Gene3D" id="1.20.1560.10">
    <property type="entry name" value="ABC transporter type 1, transmembrane domain"/>
    <property type="match status" value="1"/>
</dbReference>
<evidence type="ECO:0000256" key="1">
    <source>
        <dbReference type="ARBA" id="ARBA00004651"/>
    </source>
</evidence>